<feature type="domain" description="Glycosyltransferase 61 catalytic" evidence="9">
    <location>
        <begin position="181"/>
        <end position="417"/>
    </location>
</feature>
<dbReference type="GO" id="GO:0097363">
    <property type="term" value="F:protein O-acetylglucosaminyltransferase activity"/>
    <property type="evidence" value="ECO:0007669"/>
    <property type="project" value="TreeGrafter"/>
</dbReference>
<evidence type="ECO:0000256" key="3">
    <source>
        <dbReference type="ARBA" id="ARBA00022679"/>
    </source>
</evidence>
<reference evidence="10 11" key="1">
    <citation type="journal article" date="2019" name="Nat. Ecol. Evol.">
        <title>Megaphylogeny resolves global patterns of mushroom evolution.</title>
        <authorList>
            <person name="Varga T."/>
            <person name="Krizsan K."/>
            <person name="Foldi C."/>
            <person name="Dima B."/>
            <person name="Sanchez-Garcia M."/>
            <person name="Sanchez-Ramirez S."/>
            <person name="Szollosi G.J."/>
            <person name="Szarkandi J.G."/>
            <person name="Papp V."/>
            <person name="Albert L."/>
            <person name="Andreopoulos W."/>
            <person name="Angelini C."/>
            <person name="Antonin V."/>
            <person name="Barry K.W."/>
            <person name="Bougher N.L."/>
            <person name="Buchanan P."/>
            <person name="Buyck B."/>
            <person name="Bense V."/>
            <person name="Catcheside P."/>
            <person name="Chovatia M."/>
            <person name="Cooper J."/>
            <person name="Damon W."/>
            <person name="Desjardin D."/>
            <person name="Finy P."/>
            <person name="Geml J."/>
            <person name="Haridas S."/>
            <person name="Hughes K."/>
            <person name="Justo A."/>
            <person name="Karasinski D."/>
            <person name="Kautmanova I."/>
            <person name="Kiss B."/>
            <person name="Kocsube S."/>
            <person name="Kotiranta H."/>
            <person name="LaButti K.M."/>
            <person name="Lechner B.E."/>
            <person name="Liimatainen K."/>
            <person name="Lipzen A."/>
            <person name="Lukacs Z."/>
            <person name="Mihaltcheva S."/>
            <person name="Morgado L.N."/>
            <person name="Niskanen T."/>
            <person name="Noordeloos M.E."/>
            <person name="Ohm R.A."/>
            <person name="Ortiz-Santana B."/>
            <person name="Ovrebo C."/>
            <person name="Racz N."/>
            <person name="Riley R."/>
            <person name="Savchenko A."/>
            <person name="Shiryaev A."/>
            <person name="Soop K."/>
            <person name="Spirin V."/>
            <person name="Szebenyi C."/>
            <person name="Tomsovsky M."/>
            <person name="Tulloss R.E."/>
            <person name="Uehling J."/>
            <person name="Grigoriev I.V."/>
            <person name="Vagvolgyi C."/>
            <person name="Papp T."/>
            <person name="Martin F.M."/>
            <person name="Miettinen O."/>
            <person name="Hibbett D.S."/>
            <person name="Nagy L.G."/>
        </authorList>
    </citation>
    <scope>NUCLEOTIDE SEQUENCE [LARGE SCALE GENOMIC DNA]</scope>
    <source>
        <strain evidence="10 11">CBS 121175</strain>
    </source>
</reference>
<organism evidence="10 11">
    <name type="scientific">Coprinopsis marcescibilis</name>
    <name type="common">Agaric fungus</name>
    <name type="synonym">Psathyrella marcescibilis</name>
    <dbReference type="NCBI Taxonomy" id="230819"/>
    <lineage>
        <taxon>Eukaryota</taxon>
        <taxon>Fungi</taxon>
        <taxon>Dikarya</taxon>
        <taxon>Basidiomycota</taxon>
        <taxon>Agaricomycotina</taxon>
        <taxon>Agaricomycetes</taxon>
        <taxon>Agaricomycetidae</taxon>
        <taxon>Agaricales</taxon>
        <taxon>Agaricineae</taxon>
        <taxon>Psathyrellaceae</taxon>
        <taxon>Coprinopsis</taxon>
    </lineage>
</organism>
<gene>
    <name evidence="10" type="ORF">FA15DRAFT_668559</name>
</gene>
<dbReference type="PANTHER" id="PTHR20961">
    <property type="entry name" value="GLYCOSYLTRANSFERASE"/>
    <property type="match status" value="1"/>
</dbReference>
<dbReference type="GO" id="GO:0035269">
    <property type="term" value="P:protein O-linked glycosylation via mannose"/>
    <property type="evidence" value="ECO:0007669"/>
    <property type="project" value="TreeGrafter"/>
</dbReference>
<keyword evidence="6 8" id="KW-0472">Membrane</keyword>
<evidence type="ECO:0000313" key="10">
    <source>
        <dbReference type="EMBL" id="TFK25332.1"/>
    </source>
</evidence>
<evidence type="ECO:0000256" key="2">
    <source>
        <dbReference type="ARBA" id="ARBA00022676"/>
    </source>
</evidence>
<dbReference type="InterPro" id="IPR049625">
    <property type="entry name" value="Glyco_transf_61_cat"/>
</dbReference>
<dbReference type="Proteomes" id="UP000307440">
    <property type="component" value="Unassembled WGS sequence"/>
</dbReference>
<dbReference type="STRING" id="230819.A0A5C3KY09"/>
<evidence type="ECO:0000313" key="11">
    <source>
        <dbReference type="Proteomes" id="UP000307440"/>
    </source>
</evidence>
<dbReference type="InterPro" id="IPR007657">
    <property type="entry name" value="Glycosyltransferase_61"/>
</dbReference>
<keyword evidence="5 8" id="KW-1133">Transmembrane helix</keyword>
<evidence type="ECO:0000256" key="5">
    <source>
        <dbReference type="ARBA" id="ARBA00022989"/>
    </source>
</evidence>
<evidence type="ECO:0000256" key="4">
    <source>
        <dbReference type="ARBA" id="ARBA00022692"/>
    </source>
</evidence>
<dbReference type="GO" id="GO:0016020">
    <property type="term" value="C:membrane"/>
    <property type="evidence" value="ECO:0007669"/>
    <property type="project" value="UniProtKB-SubCell"/>
</dbReference>
<dbReference type="OrthoDB" id="529273at2759"/>
<dbReference type="PANTHER" id="PTHR20961:SF38">
    <property type="entry name" value="PROTEIN O-LINKED-MANNOSE BETA-1,4-N-ACETYLGLUCOSAMINYLTRANSFERASE 2"/>
    <property type="match status" value="1"/>
</dbReference>
<keyword evidence="11" id="KW-1185">Reference proteome</keyword>
<accession>A0A5C3KY09</accession>
<dbReference type="GO" id="GO:0005783">
    <property type="term" value="C:endoplasmic reticulum"/>
    <property type="evidence" value="ECO:0007669"/>
    <property type="project" value="TreeGrafter"/>
</dbReference>
<protein>
    <recommendedName>
        <fullName evidence="9">Glycosyltransferase 61 catalytic domain-containing protein</fullName>
    </recommendedName>
</protein>
<keyword evidence="4 8" id="KW-0812">Transmembrane</keyword>
<evidence type="ECO:0000256" key="7">
    <source>
        <dbReference type="ARBA" id="ARBA00023180"/>
    </source>
</evidence>
<evidence type="ECO:0000256" key="1">
    <source>
        <dbReference type="ARBA" id="ARBA00004167"/>
    </source>
</evidence>
<dbReference type="EMBL" id="ML210187">
    <property type="protein sequence ID" value="TFK25332.1"/>
    <property type="molecule type" value="Genomic_DNA"/>
</dbReference>
<name>A0A5C3KY09_COPMA</name>
<dbReference type="AlphaFoldDB" id="A0A5C3KY09"/>
<evidence type="ECO:0000256" key="8">
    <source>
        <dbReference type="SAM" id="Phobius"/>
    </source>
</evidence>
<evidence type="ECO:0000259" key="9">
    <source>
        <dbReference type="Pfam" id="PF04577"/>
    </source>
</evidence>
<feature type="transmembrane region" description="Helical" evidence="8">
    <location>
        <begin position="12"/>
        <end position="29"/>
    </location>
</feature>
<sequence length="502" mass="56850">MGPFRRTQKPLLFLGIGASLFIVALWTLIHNSEQVTYFVDSYRSKMHLSQQQEFKSGLGVEEKWTAPRLASTTEETTIPSVKLPGTDTRQSAWVDGFAILDKLYLRNGTFYIVTSGSEFPSRDHLIAKWLKMEKGVDLEATDKELQFLHPSRAKEVLGEYATIIPGFSVVIYDPGQFMHHFYHWWGEIIIGMWRVYSTLAYGSFDETDADGAPLSVDSLPFPSRFLLPAVESGEWRDKAGLNGPLMRAAFPGIPIEKADYWADLAKLDTTVSFERAMVINRHNSHKHRNSGIWFKMMAGTMNLTAPDGYWEPIRKSLLVNTVGSVPVVDSQGRVVDSDEKPIVTYISRQGAGRRLIHEHHLELVKLLKELEKEGLCRLEIPMMERLSIKEQLAIGAKTTILVGVHGNGLTHQLLMPRSLRSAVFEILDPPSYTFDYEMLARNMGHKHYAVNNDTLITFPKGEYHKGVRFSPGFHGNTIPVYAPVIADMIRRRLTEPDDFVED</sequence>
<keyword evidence="2" id="KW-0328">Glycosyltransferase</keyword>
<proteinExistence type="predicted"/>
<dbReference type="Pfam" id="PF04577">
    <property type="entry name" value="Glyco_transf_61"/>
    <property type="match status" value="1"/>
</dbReference>
<evidence type="ECO:0000256" key="6">
    <source>
        <dbReference type="ARBA" id="ARBA00023136"/>
    </source>
</evidence>
<comment type="subcellular location">
    <subcellularLocation>
        <location evidence="1">Membrane</location>
        <topology evidence="1">Single-pass membrane protein</topology>
    </subcellularLocation>
</comment>
<keyword evidence="7" id="KW-0325">Glycoprotein</keyword>
<keyword evidence="3" id="KW-0808">Transferase</keyword>